<dbReference type="EMBL" id="JAMQON010000001">
    <property type="protein sequence ID" value="MDS0258382.1"/>
    <property type="molecule type" value="Genomic_DNA"/>
</dbReference>
<dbReference type="Pfam" id="PF00582">
    <property type="entry name" value="Usp"/>
    <property type="match status" value="1"/>
</dbReference>
<dbReference type="Gene3D" id="3.40.50.620">
    <property type="entry name" value="HUPs"/>
    <property type="match status" value="1"/>
</dbReference>
<name>A0ABU2F867_9EURY</name>
<dbReference type="RefSeq" id="WP_310917950.1">
    <property type="nucleotide sequence ID" value="NZ_JAMQON010000001.1"/>
</dbReference>
<comment type="similarity">
    <text evidence="1">Belongs to the universal stress protein A family.</text>
</comment>
<evidence type="ECO:0000259" key="2">
    <source>
        <dbReference type="Pfam" id="PF00582"/>
    </source>
</evidence>
<dbReference type="Proteomes" id="UP001259659">
    <property type="component" value="Unassembled WGS sequence"/>
</dbReference>
<sequence>MTILVAVADDEASSRVLETAVTLGEGLATPLYVVHLVDDADADRAAERMRDALSDRLADEPVEATVALEYVGRHSRRPGARIARELLEIAEDVDITHIVMGHEPKGLSGRLRSGDAAVAVVNETTVPVTVVPRLDEH</sequence>
<comment type="caution">
    <text evidence="3">The sequence shown here is derived from an EMBL/GenBank/DDBJ whole genome shotgun (WGS) entry which is preliminary data.</text>
</comment>
<evidence type="ECO:0000313" key="4">
    <source>
        <dbReference type="Proteomes" id="UP001259659"/>
    </source>
</evidence>
<keyword evidence="4" id="KW-1185">Reference proteome</keyword>
<dbReference type="InterPro" id="IPR006016">
    <property type="entry name" value="UspA"/>
</dbReference>
<evidence type="ECO:0000256" key="1">
    <source>
        <dbReference type="ARBA" id="ARBA00008791"/>
    </source>
</evidence>
<feature type="domain" description="UspA" evidence="2">
    <location>
        <begin position="2"/>
        <end position="132"/>
    </location>
</feature>
<dbReference type="CDD" id="cd00293">
    <property type="entry name" value="USP-like"/>
    <property type="match status" value="1"/>
</dbReference>
<accession>A0ABU2F867</accession>
<protein>
    <submittedName>
        <fullName evidence="3">Universal stress protein</fullName>
    </submittedName>
</protein>
<dbReference type="PANTHER" id="PTHR46268:SF15">
    <property type="entry name" value="UNIVERSAL STRESS PROTEIN HP_0031"/>
    <property type="match status" value="1"/>
</dbReference>
<reference evidence="3 4" key="1">
    <citation type="submission" date="2022-06" db="EMBL/GenBank/DDBJ databases">
        <title>Haloarcula sp. a new haloarchaeum isolate from saline soil.</title>
        <authorList>
            <person name="Strakova D."/>
            <person name="Galisteo C."/>
            <person name="Sanchez-Porro C."/>
            <person name="Ventosa A."/>
        </authorList>
    </citation>
    <scope>NUCLEOTIDE SEQUENCE [LARGE SCALE GENOMIC DNA]</scope>
    <source>
        <strain evidence="3 4">S1CR25-12</strain>
    </source>
</reference>
<gene>
    <name evidence="3" type="ORF">NDI56_03030</name>
</gene>
<dbReference type="PANTHER" id="PTHR46268">
    <property type="entry name" value="STRESS RESPONSE PROTEIN NHAX"/>
    <property type="match status" value="1"/>
</dbReference>
<organism evidence="3 4">
    <name type="scientific">Haloarcula saliterrae</name>
    <dbReference type="NCBI Taxonomy" id="2950534"/>
    <lineage>
        <taxon>Archaea</taxon>
        <taxon>Methanobacteriati</taxon>
        <taxon>Methanobacteriota</taxon>
        <taxon>Stenosarchaea group</taxon>
        <taxon>Halobacteria</taxon>
        <taxon>Halobacteriales</taxon>
        <taxon>Haloarculaceae</taxon>
        <taxon>Haloarcula</taxon>
    </lineage>
</organism>
<dbReference type="SUPFAM" id="SSF52402">
    <property type="entry name" value="Adenine nucleotide alpha hydrolases-like"/>
    <property type="match status" value="1"/>
</dbReference>
<proteinExistence type="inferred from homology"/>
<evidence type="ECO:0000313" key="3">
    <source>
        <dbReference type="EMBL" id="MDS0258382.1"/>
    </source>
</evidence>
<dbReference type="InterPro" id="IPR014729">
    <property type="entry name" value="Rossmann-like_a/b/a_fold"/>
</dbReference>